<feature type="region of interest" description="Disordered" evidence="1">
    <location>
        <begin position="41"/>
        <end position="75"/>
    </location>
</feature>
<sequence length="75" mass="7952">MNAVSKALVSAPESPEYAAWSIEHALNHTLRLRIATVGCPAARGDNVQPPGDHHPNRPGSLPCSPLVEEPNTSSM</sequence>
<organism evidence="2 3">
    <name type="scientific">Scleroderma citrinum Foug A</name>
    <dbReference type="NCBI Taxonomy" id="1036808"/>
    <lineage>
        <taxon>Eukaryota</taxon>
        <taxon>Fungi</taxon>
        <taxon>Dikarya</taxon>
        <taxon>Basidiomycota</taxon>
        <taxon>Agaricomycotina</taxon>
        <taxon>Agaricomycetes</taxon>
        <taxon>Agaricomycetidae</taxon>
        <taxon>Boletales</taxon>
        <taxon>Sclerodermatineae</taxon>
        <taxon>Sclerodermataceae</taxon>
        <taxon>Scleroderma</taxon>
    </lineage>
</organism>
<proteinExistence type="predicted"/>
<dbReference type="HOGENOM" id="CLU_2672550_0_0_1"/>
<dbReference type="InParanoid" id="A0A0C3D4H7"/>
<evidence type="ECO:0000313" key="2">
    <source>
        <dbReference type="EMBL" id="KIM51319.1"/>
    </source>
</evidence>
<dbReference type="Proteomes" id="UP000053989">
    <property type="component" value="Unassembled WGS sequence"/>
</dbReference>
<accession>A0A0C3D4H7</accession>
<gene>
    <name evidence="2" type="ORF">SCLCIDRAFT_1224631</name>
</gene>
<name>A0A0C3D4H7_9AGAM</name>
<evidence type="ECO:0000256" key="1">
    <source>
        <dbReference type="SAM" id="MobiDB-lite"/>
    </source>
</evidence>
<dbReference type="EMBL" id="KN822265">
    <property type="protein sequence ID" value="KIM51319.1"/>
    <property type="molecule type" value="Genomic_DNA"/>
</dbReference>
<reference evidence="3" key="2">
    <citation type="submission" date="2015-01" db="EMBL/GenBank/DDBJ databases">
        <title>Evolutionary Origins and Diversification of the Mycorrhizal Mutualists.</title>
        <authorList>
            <consortium name="DOE Joint Genome Institute"/>
            <consortium name="Mycorrhizal Genomics Consortium"/>
            <person name="Kohler A."/>
            <person name="Kuo A."/>
            <person name="Nagy L.G."/>
            <person name="Floudas D."/>
            <person name="Copeland A."/>
            <person name="Barry K.W."/>
            <person name="Cichocki N."/>
            <person name="Veneault-Fourrey C."/>
            <person name="LaButti K."/>
            <person name="Lindquist E.A."/>
            <person name="Lipzen A."/>
            <person name="Lundell T."/>
            <person name="Morin E."/>
            <person name="Murat C."/>
            <person name="Riley R."/>
            <person name="Ohm R."/>
            <person name="Sun H."/>
            <person name="Tunlid A."/>
            <person name="Henrissat B."/>
            <person name="Grigoriev I.V."/>
            <person name="Hibbett D.S."/>
            <person name="Martin F."/>
        </authorList>
    </citation>
    <scope>NUCLEOTIDE SEQUENCE [LARGE SCALE GENOMIC DNA]</scope>
    <source>
        <strain evidence="3">Foug A</strain>
    </source>
</reference>
<dbReference type="AlphaFoldDB" id="A0A0C3D4H7"/>
<reference evidence="2 3" key="1">
    <citation type="submission" date="2014-04" db="EMBL/GenBank/DDBJ databases">
        <authorList>
            <consortium name="DOE Joint Genome Institute"/>
            <person name="Kuo A."/>
            <person name="Kohler A."/>
            <person name="Nagy L.G."/>
            <person name="Floudas D."/>
            <person name="Copeland A."/>
            <person name="Barry K.W."/>
            <person name="Cichocki N."/>
            <person name="Veneault-Fourrey C."/>
            <person name="LaButti K."/>
            <person name="Lindquist E.A."/>
            <person name="Lipzen A."/>
            <person name="Lundell T."/>
            <person name="Morin E."/>
            <person name="Murat C."/>
            <person name="Sun H."/>
            <person name="Tunlid A."/>
            <person name="Henrissat B."/>
            <person name="Grigoriev I.V."/>
            <person name="Hibbett D.S."/>
            <person name="Martin F."/>
            <person name="Nordberg H.P."/>
            <person name="Cantor M.N."/>
            <person name="Hua S.X."/>
        </authorList>
    </citation>
    <scope>NUCLEOTIDE SEQUENCE [LARGE SCALE GENOMIC DNA]</scope>
    <source>
        <strain evidence="2 3">Foug A</strain>
    </source>
</reference>
<evidence type="ECO:0000313" key="3">
    <source>
        <dbReference type="Proteomes" id="UP000053989"/>
    </source>
</evidence>
<protein>
    <submittedName>
        <fullName evidence="2">Uncharacterized protein</fullName>
    </submittedName>
</protein>
<keyword evidence="3" id="KW-1185">Reference proteome</keyword>